<evidence type="ECO:0000256" key="1">
    <source>
        <dbReference type="SAM" id="MobiDB-lite"/>
    </source>
</evidence>
<proteinExistence type="predicted"/>
<feature type="region of interest" description="Disordered" evidence="1">
    <location>
        <begin position="21"/>
        <end position="40"/>
    </location>
</feature>
<feature type="chain" id="PRO_5047428781" description="Secreted protein" evidence="2">
    <location>
        <begin position="18"/>
        <end position="71"/>
    </location>
</feature>
<feature type="compositionally biased region" description="Low complexity" evidence="1">
    <location>
        <begin position="27"/>
        <end position="40"/>
    </location>
</feature>
<name>A0ABY2BVT2_9ACTN</name>
<gene>
    <name evidence="3" type="ORF">EV644_1011029</name>
</gene>
<accession>A0ABY2BVT2</accession>
<dbReference type="EMBL" id="SLWM01000001">
    <property type="protein sequence ID" value="TCO32385.1"/>
    <property type="molecule type" value="Genomic_DNA"/>
</dbReference>
<evidence type="ECO:0008006" key="5">
    <source>
        <dbReference type="Google" id="ProtNLM"/>
    </source>
</evidence>
<dbReference type="Proteomes" id="UP000295818">
    <property type="component" value="Unassembled WGS sequence"/>
</dbReference>
<evidence type="ECO:0000313" key="3">
    <source>
        <dbReference type="EMBL" id="TCO32385.1"/>
    </source>
</evidence>
<keyword evidence="4" id="KW-1185">Reference proteome</keyword>
<organism evidence="3 4">
    <name type="scientific">Kribbella orskensis</name>
    <dbReference type="NCBI Taxonomy" id="2512216"/>
    <lineage>
        <taxon>Bacteria</taxon>
        <taxon>Bacillati</taxon>
        <taxon>Actinomycetota</taxon>
        <taxon>Actinomycetes</taxon>
        <taxon>Propionibacteriales</taxon>
        <taxon>Kribbellaceae</taxon>
        <taxon>Kribbella</taxon>
    </lineage>
</organism>
<reference evidence="3 4" key="1">
    <citation type="journal article" date="2015" name="Stand. Genomic Sci.">
        <title>Genomic Encyclopedia of Bacterial and Archaeal Type Strains, Phase III: the genomes of soil and plant-associated and newly described type strains.</title>
        <authorList>
            <person name="Whitman W.B."/>
            <person name="Woyke T."/>
            <person name="Klenk H.P."/>
            <person name="Zhou Y."/>
            <person name="Lilburn T.G."/>
            <person name="Beck B.J."/>
            <person name="De Vos P."/>
            <person name="Vandamme P."/>
            <person name="Eisen J.A."/>
            <person name="Garrity G."/>
            <person name="Hugenholtz P."/>
            <person name="Kyrpides N.C."/>
        </authorList>
    </citation>
    <scope>NUCLEOTIDE SEQUENCE [LARGE SCALE GENOMIC DNA]</scope>
    <source>
        <strain evidence="3 4">VKM Ac-2538</strain>
    </source>
</reference>
<comment type="caution">
    <text evidence="3">The sequence shown here is derived from an EMBL/GenBank/DDBJ whole genome shotgun (WGS) entry which is preliminary data.</text>
</comment>
<evidence type="ECO:0000313" key="4">
    <source>
        <dbReference type="Proteomes" id="UP000295818"/>
    </source>
</evidence>
<feature type="signal peptide" evidence="2">
    <location>
        <begin position="1"/>
        <end position="17"/>
    </location>
</feature>
<sequence length="71" mass="7794">MLVILVLFSAWSALVMPADHTHEQSADRSAPPSASYSPTAGTAWVRSGEWLHLTGLDPPYDDSTTWIVERP</sequence>
<evidence type="ECO:0000256" key="2">
    <source>
        <dbReference type="SAM" id="SignalP"/>
    </source>
</evidence>
<keyword evidence="2" id="KW-0732">Signal</keyword>
<protein>
    <recommendedName>
        <fullName evidence="5">Secreted protein</fullName>
    </recommendedName>
</protein>